<evidence type="ECO:0000313" key="4">
    <source>
        <dbReference type="Proteomes" id="UP000886520"/>
    </source>
</evidence>
<keyword evidence="1" id="KW-0732">Signal</keyword>
<dbReference type="InterPro" id="IPR012946">
    <property type="entry name" value="X8"/>
</dbReference>
<gene>
    <name evidence="3" type="ORF">GOP47_0008376</name>
</gene>
<organism evidence="3 4">
    <name type="scientific">Adiantum capillus-veneris</name>
    <name type="common">Maidenhair fern</name>
    <dbReference type="NCBI Taxonomy" id="13818"/>
    <lineage>
        <taxon>Eukaryota</taxon>
        <taxon>Viridiplantae</taxon>
        <taxon>Streptophyta</taxon>
        <taxon>Embryophyta</taxon>
        <taxon>Tracheophyta</taxon>
        <taxon>Polypodiopsida</taxon>
        <taxon>Polypodiidae</taxon>
        <taxon>Polypodiales</taxon>
        <taxon>Pteridineae</taxon>
        <taxon>Pteridaceae</taxon>
        <taxon>Vittarioideae</taxon>
        <taxon>Adiantum</taxon>
    </lineage>
</organism>
<comment type="caution">
    <text evidence="3">The sequence shown here is derived from an EMBL/GenBank/DDBJ whole genome shotgun (WGS) entry which is preliminary data.</text>
</comment>
<dbReference type="PANTHER" id="PTHR31044:SF52">
    <property type="entry name" value="OS01G0631500 PROTEIN"/>
    <property type="match status" value="1"/>
</dbReference>
<accession>A0A9D4UYP5</accession>
<name>A0A9D4UYP5_ADICA</name>
<dbReference type="SMART" id="SM00768">
    <property type="entry name" value="X8"/>
    <property type="match status" value="1"/>
</dbReference>
<sequence>MGVKCLAMIVGRGHPCHTPDTLLAHTSWAVNAFYFQKLGQCDFEGAATIVQQDPSSGSCVYPRTT</sequence>
<keyword evidence="4" id="KW-1185">Reference proteome</keyword>
<evidence type="ECO:0000313" key="3">
    <source>
        <dbReference type="EMBL" id="KAI5076311.1"/>
    </source>
</evidence>
<reference evidence="3" key="1">
    <citation type="submission" date="2021-01" db="EMBL/GenBank/DDBJ databases">
        <title>Adiantum capillus-veneris genome.</title>
        <authorList>
            <person name="Fang Y."/>
            <person name="Liao Q."/>
        </authorList>
    </citation>
    <scope>NUCLEOTIDE SEQUENCE</scope>
    <source>
        <strain evidence="3">H3</strain>
        <tissue evidence="3">Leaf</tissue>
    </source>
</reference>
<dbReference type="GO" id="GO:0009506">
    <property type="term" value="C:plasmodesma"/>
    <property type="evidence" value="ECO:0007669"/>
    <property type="project" value="UniProtKB-ARBA"/>
</dbReference>
<proteinExistence type="predicted"/>
<evidence type="ECO:0000259" key="2">
    <source>
        <dbReference type="SMART" id="SM00768"/>
    </source>
</evidence>
<dbReference type="AlphaFoldDB" id="A0A9D4UYP5"/>
<dbReference type="Proteomes" id="UP000886520">
    <property type="component" value="Chromosome 8"/>
</dbReference>
<dbReference type="OrthoDB" id="1928574at2759"/>
<protein>
    <recommendedName>
        <fullName evidence="2">X8 domain-containing protein</fullName>
    </recommendedName>
</protein>
<dbReference type="EMBL" id="JABFUD020000008">
    <property type="protein sequence ID" value="KAI5076311.1"/>
    <property type="molecule type" value="Genomic_DNA"/>
</dbReference>
<evidence type="ECO:0000256" key="1">
    <source>
        <dbReference type="ARBA" id="ARBA00022729"/>
    </source>
</evidence>
<dbReference type="PANTHER" id="PTHR31044">
    <property type="entry name" value="BETA-1,3 GLUCANASE"/>
    <property type="match status" value="1"/>
</dbReference>
<feature type="domain" description="X8" evidence="2">
    <location>
        <begin position="3"/>
        <end position="61"/>
    </location>
</feature>
<dbReference type="InterPro" id="IPR044788">
    <property type="entry name" value="X8_dom_prot"/>
</dbReference>